<dbReference type="NCBIfam" id="NF003417">
    <property type="entry name" value="PRK04813.1"/>
    <property type="match status" value="1"/>
</dbReference>
<dbReference type="GO" id="GO:0005737">
    <property type="term" value="C:cytoplasm"/>
    <property type="evidence" value="ECO:0007669"/>
    <property type="project" value="UniProtKB-SubCell"/>
</dbReference>
<dbReference type="Gene3D" id="3.30.300.30">
    <property type="match status" value="1"/>
</dbReference>
<feature type="binding site" evidence="7">
    <location>
        <begin position="152"/>
        <end position="153"/>
    </location>
    <ligand>
        <name>ATP</name>
        <dbReference type="ChEBI" id="CHEBI:30616"/>
    </ligand>
</feature>
<comment type="caution">
    <text evidence="7">Lacks conserved residue(s) required for the propagation of feature annotation.</text>
</comment>
<dbReference type="Proteomes" id="UP000181969">
    <property type="component" value="Unassembled WGS sequence"/>
</dbReference>
<dbReference type="GO" id="GO:0070395">
    <property type="term" value="P:lipoteichoic acid biosynthetic process"/>
    <property type="evidence" value="ECO:0007669"/>
    <property type="project" value="UniProtKB-UniRule"/>
</dbReference>
<dbReference type="PANTHER" id="PTHR45398:SF1">
    <property type="entry name" value="ENZYME, PUTATIVE (JCVI)-RELATED"/>
    <property type="match status" value="1"/>
</dbReference>
<dbReference type="SUPFAM" id="SSF56801">
    <property type="entry name" value="Acetyl-CoA synthetase-like"/>
    <property type="match status" value="1"/>
</dbReference>
<feature type="binding site" evidence="7">
    <location>
        <position position="485"/>
    </location>
    <ligand>
        <name>D-alanine</name>
        <dbReference type="ChEBI" id="CHEBI:57416"/>
    </ligand>
</feature>
<organism evidence="9 10">
    <name type="scientific">Lactococcus garvieae</name>
    <dbReference type="NCBI Taxonomy" id="1363"/>
    <lineage>
        <taxon>Bacteria</taxon>
        <taxon>Bacillati</taxon>
        <taxon>Bacillota</taxon>
        <taxon>Bacilli</taxon>
        <taxon>Lactobacillales</taxon>
        <taxon>Streptococcaceae</taxon>
        <taxon>Lactococcus</taxon>
    </lineage>
</organism>
<comment type="catalytic activity">
    <reaction evidence="7">
        <text>holo-[D-alanyl-carrier protein] + D-alanine + ATP = D-alanyl-[D-alanyl-carrier protein] + AMP + diphosphate</text>
        <dbReference type="Rhea" id="RHEA:55132"/>
        <dbReference type="Rhea" id="RHEA-COMP:14102"/>
        <dbReference type="Rhea" id="RHEA-COMP:14103"/>
        <dbReference type="ChEBI" id="CHEBI:30616"/>
        <dbReference type="ChEBI" id="CHEBI:33019"/>
        <dbReference type="ChEBI" id="CHEBI:57416"/>
        <dbReference type="ChEBI" id="CHEBI:64479"/>
        <dbReference type="ChEBI" id="CHEBI:138620"/>
        <dbReference type="ChEBI" id="CHEBI:456215"/>
        <dbReference type="EC" id="6.2.1.54"/>
    </reaction>
</comment>
<dbReference type="GO" id="GO:0047473">
    <property type="term" value="F:D-alanine [D-alanyl carrier protein] ligase activity"/>
    <property type="evidence" value="ECO:0007669"/>
    <property type="project" value="UniProtKB-UniRule"/>
</dbReference>
<comment type="function">
    <text evidence="5 7">Catalyzes the first step in the D-alanylation of lipoteichoic acid (LTA), the activation of D-alanine and its transfer onto the D-alanyl carrier protein (Dcp) DltC. In an ATP-dependent two-step reaction, forms a high energy D-alanyl-AMP intermediate, followed by transfer of the D-alanyl residue as a thiol ester to the phosphopantheinyl prosthetic group of the Dcp. D-alanylation of LTA plays an important role in modulating the properties of the cell wall in Gram-positive bacteria, influencing the net charge of the cell wall.</text>
</comment>
<sequence length="500" mass="56473">MNIFHEILSGATKYPERLAIVEHDQDYTYRQLLDAASQVAKKISELPISQRPIIVFGKNGFLSLAALLGVSLTGRAYIPVDAHTPFERTQLIMQAANPSLVIHTVELEENFSQLFTSRISYTEYQENTDFDFSQIDSRQAVAGDDINYIIYTSGTTGLPKGVAVTHNNLLSFTEWMNKDFSIIENNHFLSQALYSFDLSIFSLYPSLTTGGTLISLSQEETTNFKKLFERLNSSTINTWVSTPSFIEICLLDPSFVEENHQELQQFIFCGEELPHKTASKLLDKFPHAKVWNTYGPTEATGAITSIQIDERILQDYKRLPIGTAKPGVEIQIIDDEIIIIGDSVAQGYFENAEKTAEVFYELEGKKAYHTGDSGYFDEKSVLNYNGRIDFQVKFNGFRIELQDIEAHLYEIAEIEKALVVPQENDAHKVTGLIAVLHCSLDFANKAEERAFNKKIKAQLSNTIMEYMMPTKFIYLDDFPLTPNGKIDRKALTKQVLGGKN</sequence>
<feature type="binding site" evidence="7">
    <location>
        <position position="197"/>
    </location>
    <ligand>
        <name>D-alanine</name>
        <dbReference type="ChEBI" id="CHEBI:57416"/>
    </ligand>
</feature>
<feature type="binding site" evidence="7">
    <location>
        <begin position="384"/>
        <end position="387"/>
    </location>
    <ligand>
        <name>ATP</name>
        <dbReference type="ChEBI" id="CHEBI:30616"/>
    </ligand>
</feature>
<dbReference type="FunFam" id="3.30.300.30:FF:000012">
    <property type="entry name" value="D-alanine--D-alanyl carrier protein ligase"/>
    <property type="match status" value="1"/>
</dbReference>
<evidence type="ECO:0000256" key="5">
    <source>
        <dbReference type="ARBA" id="ARBA00054605"/>
    </source>
</evidence>
<comment type="subcellular location">
    <subcellularLocation>
        <location evidence="7">Cytoplasm</location>
    </subcellularLocation>
</comment>
<evidence type="ECO:0000313" key="10">
    <source>
        <dbReference type="Proteomes" id="UP000181969"/>
    </source>
</evidence>
<dbReference type="HAMAP" id="MF_00593">
    <property type="entry name" value="DltA"/>
    <property type="match status" value="1"/>
</dbReference>
<feature type="binding site" evidence="7">
    <location>
        <position position="372"/>
    </location>
    <ligand>
        <name>ATP</name>
        <dbReference type="ChEBI" id="CHEBI:30616"/>
    </ligand>
</feature>
<dbReference type="InterPro" id="IPR000873">
    <property type="entry name" value="AMP-dep_synth/lig_dom"/>
</dbReference>
<feature type="binding site" evidence="7">
    <location>
        <position position="485"/>
    </location>
    <ligand>
        <name>ATP</name>
        <dbReference type="ChEBI" id="CHEBI:30616"/>
    </ligand>
</feature>
<evidence type="ECO:0000256" key="4">
    <source>
        <dbReference type="ARBA" id="ARBA00022840"/>
    </source>
</evidence>
<dbReference type="PROSITE" id="PS00455">
    <property type="entry name" value="AMP_BINDING"/>
    <property type="match status" value="1"/>
</dbReference>
<name>A0A1I4ER20_9LACT</name>
<protein>
    <recommendedName>
        <fullName evidence="7">D-alanine--D-alanyl carrier protein ligase</fullName>
        <shortName evidence="7">DCL</shortName>
        <ecNumber evidence="7">6.2.1.54</ecNumber>
    </recommendedName>
    <alternativeName>
        <fullName evidence="7">D-alanine--poly(phosphoribitol) ligase subunit 1</fullName>
    </alternativeName>
    <alternativeName>
        <fullName evidence="7">D-alanine-activating enzyme</fullName>
        <shortName evidence="7">DAE</shortName>
    </alternativeName>
</protein>
<dbReference type="RefSeq" id="WP_074749925.1">
    <property type="nucleotide sequence ID" value="NZ_CAXVJC010000003.1"/>
</dbReference>
<keyword evidence="1 7" id="KW-0963">Cytoplasm</keyword>
<evidence type="ECO:0000256" key="7">
    <source>
        <dbReference type="HAMAP-Rule" id="MF_00593"/>
    </source>
</evidence>
<feature type="domain" description="AMP-dependent synthetase/ligase" evidence="8">
    <location>
        <begin position="11"/>
        <end position="349"/>
    </location>
</feature>
<dbReference type="UniPathway" id="UPA00556"/>
<evidence type="ECO:0000259" key="8">
    <source>
        <dbReference type="Pfam" id="PF00501"/>
    </source>
</evidence>
<dbReference type="InterPro" id="IPR042099">
    <property type="entry name" value="ANL_N_sf"/>
</dbReference>
<evidence type="ECO:0000313" key="9">
    <source>
        <dbReference type="EMBL" id="SFL08124.1"/>
    </source>
</evidence>
<comment type="similarity">
    <text evidence="6 7">Belongs to the ATP-dependent AMP-binding enzyme family. DltA subfamily.</text>
</comment>
<dbReference type="InterPro" id="IPR044507">
    <property type="entry name" value="DltA-like"/>
</dbReference>
<evidence type="ECO:0000256" key="1">
    <source>
        <dbReference type="ARBA" id="ARBA00022490"/>
    </source>
</evidence>
<dbReference type="AlphaFoldDB" id="A0A1I4ER20"/>
<evidence type="ECO:0000256" key="3">
    <source>
        <dbReference type="ARBA" id="ARBA00022741"/>
    </source>
</evidence>
<dbReference type="OrthoDB" id="9765680at2"/>
<comment type="pathway">
    <text evidence="7">Cell wall biogenesis; lipoteichoic acid biosynthesis.</text>
</comment>
<dbReference type="InterPro" id="IPR010072">
    <property type="entry name" value="DltA"/>
</dbReference>
<proteinExistence type="inferred from homology"/>
<dbReference type="GO" id="GO:0005524">
    <property type="term" value="F:ATP binding"/>
    <property type="evidence" value="ECO:0007669"/>
    <property type="project" value="UniProtKB-KW"/>
</dbReference>
<evidence type="ECO:0000256" key="2">
    <source>
        <dbReference type="ARBA" id="ARBA00022598"/>
    </source>
</evidence>
<dbReference type="Pfam" id="PF00501">
    <property type="entry name" value="AMP-binding"/>
    <property type="match status" value="1"/>
</dbReference>
<dbReference type="NCBIfam" id="TIGR01734">
    <property type="entry name" value="D-ala-DACP-lig"/>
    <property type="match status" value="1"/>
</dbReference>
<keyword evidence="3 7" id="KW-0547">Nucleotide-binding</keyword>
<keyword evidence="2 7" id="KW-0436">Ligase</keyword>
<dbReference type="InterPro" id="IPR020845">
    <property type="entry name" value="AMP-binding_CS"/>
</dbReference>
<dbReference type="PANTHER" id="PTHR45398">
    <property type="match status" value="1"/>
</dbReference>
<dbReference type="Gene3D" id="3.40.50.12780">
    <property type="entry name" value="N-terminal domain of ligase-like"/>
    <property type="match status" value="1"/>
</dbReference>
<feature type="binding site" evidence="7">
    <location>
        <begin position="292"/>
        <end position="297"/>
    </location>
    <ligand>
        <name>ATP</name>
        <dbReference type="ChEBI" id="CHEBI:30616"/>
    </ligand>
</feature>
<evidence type="ECO:0000256" key="6">
    <source>
        <dbReference type="ARBA" id="ARBA00061336"/>
    </source>
</evidence>
<dbReference type="InterPro" id="IPR045851">
    <property type="entry name" value="AMP-bd_C_sf"/>
</dbReference>
<keyword evidence="4 7" id="KW-0067">ATP-binding</keyword>
<dbReference type="EMBL" id="FOTJ01000001">
    <property type="protein sequence ID" value="SFL08124.1"/>
    <property type="molecule type" value="Genomic_DNA"/>
</dbReference>
<dbReference type="EC" id="6.2.1.54" evidence="7"/>
<dbReference type="CDD" id="cd05945">
    <property type="entry name" value="DltA"/>
    <property type="match status" value="1"/>
</dbReference>
<gene>
    <name evidence="7" type="primary">dltA</name>
    <name evidence="9" type="ORF">SAMN05216438_101141</name>
</gene>
<reference evidence="9 10" key="1">
    <citation type="submission" date="2016-10" db="EMBL/GenBank/DDBJ databases">
        <authorList>
            <person name="de Groot N.N."/>
        </authorList>
    </citation>
    <scope>NUCLEOTIDE SEQUENCE [LARGE SCALE GENOMIC DNA]</scope>
    <source>
        <strain evidence="9 10">M79</strain>
    </source>
</reference>
<accession>A0A1I4ER20</accession>